<feature type="transmembrane region" description="Helical" evidence="7">
    <location>
        <begin position="403"/>
        <end position="431"/>
    </location>
</feature>
<evidence type="ECO:0000313" key="9">
    <source>
        <dbReference type="EMBL" id="QQK80307.1"/>
    </source>
</evidence>
<dbReference type="EMBL" id="CP054706">
    <property type="protein sequence ID" value="QQK80307.1"/>
    <property type="molecule type" value="Genomic_DNA"/>
</dbReference>
<comment type="subcellular location">
    <subcellularLocation>
        <location evidence="1">Cell inner membrane</location>
        <topology evidence="1">Multi-pass membrane protein</topology>
    </subcellularLocation>
</comment>
<feature type="transmembrane region" description="Helical" evidence="7">
    <location>
        <begin position="6"/>
        <end position="39"/>
    </location>
</feature>
<keyword evidence="2" id="KW-1003">Cell membrane</keyword>
<sequence>MDGGVIALILFGSLLLCIGLGIPVAFSLGGLSLIFGFFFWDGISSVDGFVLGSYGKVTEFTLSALPLYIFMAAILRYSDLAEDMYEAIYRWLGGLRGGLAAGTNVISAIFGSMTGIATVATATLGVTARPSMLNRGYDSKIISGTIVAGGSLGVLIPPSIIMILYASEAGVSTAQVFFAGIGPGILAVVVFITYVLILCYFKPEMGPAISRQEKFTLAEKLQSLKGVLLPVSIIILVLGSIYAGIATPTEAASVGVIGAAISAGIKKKMIWHNIRQMLMMTVRINGMVFWLLIGATAYAKIVTVSGVGEWFAGTITGLEVNRWVILIGMLLIFFFLGMFIDPAGILLMTAPLFLPVVTELGFDPIWFGVLFVLNMCMAYMTPPFGFNLFILRGVAPDISIRELYLSVWPFVGLYILVLVIVMLFPDIALWLPENFMN</sequence>
<dbReference type="GO" id="GO:0005886">
    <property type="term" value="C:plasma membrane"/>
    <property type="evidence" value="ECO:0007669"/>
    <property type="project" value="UniProtKB-SubCell"/>
</dbReference>
<feature type="transmembrane region" description="Helical" evidence="7">
    <location>
        <begin position="60"/>
        <end position="78"/>
    </location>
</feature>
<accession>A0A7T6ZBJ4</accession>
<dbReference type="RefSeq" id="WP_200084623.1">
    <property type="nucleotide sequence ID" value="NZ_CP054706.1"/>
</dbReference>
<evidence type="ECO:0000256" key="3">
    <source>
        <dbReference type="ARBA" id="ARBA00022519"/>
    </source>
</evidence>
<evidence type="ECO:0000256" key="6">
    <source>
        <dbReference type="ARBA" id="ARBA00023136"/>
    </source>
</evidence>
<feature type="transmembrane region" description="Helical" evidence="7">
    <location>
        <begin position="222"/>
        <end position="245"/>
    </location>
</feature>
<dbReference type="InterPro" id="IPR004681">
    <property type="entry name" value="TRAP_DctM"/>
</dbReference>
<evidence type="ECO:0000256" key="5">
    <source>
        <dbReference type="ARBA" id="ARBA00022989"/>
    </source>
</evidence>
<evidence type="ECO:0000259" key="8">
    <source>
        <dbReference type="Pfam" id="PF06808"/>
    </source>
</evidence>
<feature type="transmembrane region" description="Helical" evidence="7">
    <location>
        <begin position="287"/>
        <end position="311"/>
    </location>
</feature>
<feature type="transmembrane region" description="Helical" evidence="7">
    <location>
        <begin position="141"/>
        <end position="165"/>
    </location>
</feature>
<keyword evidence="4 7" id="KW-0812">Transmembrane</keyword>
<name>A0A7T6ZBJ4_9BACI</name>
<dbReference type="NCBIfam" id="TIGR00786">
    <property type="entry name" value="dctM"/>
    <property type="match status" value="1"/>
</dbReference>
<evidence type="ECO:0000256" key="2">
    <source>
        <dbReference type="ARBA" id="ARBA00022475"/>
    </source>
</evidence>
<dbReference type="PANTHER" id="PTHR33362">
    <property type="entry name" value="SIALIC ACID TRAP TRANSPORTER PERMEASE PROTEIN SIAT-RELATED"/>
    <property type="match status" value="1"/>
</dbReference>
<evidence type="ECO:0000313" key="10">
    <source>
        <dbReference type="Proteomes" id="UP000595349"/>
    </source>
</evidence>
<evidence type="ECO:0000256" key="1">
    <source>
        <dbReference type="ARBA" id="ARBA00004429"/>
    </source>
</evidence>
<dbReference type="PIRSF" id="PIRSF006066">
    <property type="entry name" value="HI0050"/>
    <property type="match status" value="1"/>
</dbReference>
<dbReference type="AlphaFoldDB" id="A0A7T6ZBJ4"/>
<keyword evidence="10" id="KW-1185">Reference proteome</keyword>
<keyword evidence="6 7" id="KW-0472">Membrane</keyword>
<evidence type="ECO:0000256" key="4">
    <source>
        <dbReference type="ARBA" id="ARBA00022692"/>
    </source>
</evidence>
<feature type="domain" description="TRAP C4-dicarboxylate transport system permease DctM subunit" evidence="8">
    <location>
        <begin position="11"/>
        <end position="426"/>
    </location>
</feature>
<organism evidence="9 10">
    <name type="scientific">Salicibibacter cibi</name>
    <dbReference type="NCBI Taxonomy" id="2743001"/>
    <lineage>
        <taxon>Bacteria</taxon>
        <taxon>Bacillati</taxon>
        <taxon>Bacillota</taxon>
        <taxon>Bacilli</taxon>
        <taxon>Bacillales</taxon>
        <taxon>Bacillaceae</taxon>
        <taxon>Salicibibacter</taxon>
    </lineage>
</organism>
<feature type="transmembrane region" description="Helical" evidence="7">
    <location>
        <begin position="177"/>
        <end position="201"/>
    </location>
</feature>
<dbReference type="KEGG" id="scib:HUG20_10660"/>
<protein>
    <submittedName>
        <fullName evidence="9">TRAP transporter large permease subunit</fullName>
    </submittedName>
</protein>
<proteinExistence type="predicted"/>
<feature type="transmembrane region" description="Helical" evidence="7">
    <location>
        <begin position="365"/>
        <end position="391"/>
    </location>
</feature>
<dbReference type="GO" id="GO:0022857">
    <property type="term" value="F:transmembrane transporter activity"/>
    <property type="evidence" value="ECO:0007669"/>
    <property type="project" value="TreeGrafter"/>
</dbReference>
<dbReference type="InterPro" id="IPR010656">
    <property type="entry name" value="DctM"/>
</dbReference>
<dbReference type="Proteomes" id="UP000595349">
    <property type="component" value="Chromosome"/>
</dbReference>
<feature type="transmembrane region" description="Helical" evidence="7">
    <location>
        <begin position="323"/>
        <end position="345"/>
    </location>
</feature>
<gene>
    <name evidence="9" type="ORF">HUG20_10660</name>
</gene>
<dbReference type="Pfam" id="PF06808">
    <property type="entry name" value="DctM"/>
    <property type="match status" value="1"/>
</dbReference>
<feature type="transmembrane region" description="Helical" evidence="7">
    <location>
        <begin position="98"/>
        <end position="120"/>
    </location>
</feature>
<keyword evidence="3" id="KW-0997">Cell inner membrane</keyword>
<evidence type="ECO:0000256" key="7">
    <source>
        <dbReference type="SAM" id="Phobius"/>
    </source>
</evidence>
<keyword evidence="5 7" id="KW-1133">Transmembrane helix</keyword>
<reference evidence="9 10" key="1">
    <citation type="submission" date="2020-06" db="EMBL/GenBank/DDBJ databases">
        <title>Genomic analysis of Salicibibacter sp. NKC21-4.</title>
        <authorList>
            <person name="Oh Y.J."/>
        </authorList>
    </citation>
    <scope>NUCLEOTIDE SEQUENCE [LARGE SCALE GENOMIC DNA]</scope>
    <source>
        <strain evidence="9 10">NKC21-4</strain>
    </source>
</reference>